<dbReference type="Proteomes" id="UP000035331">
    <property type="component" value="Chromosome"/>
</dbReference>
<feature type="transmembrane region" description="Helical" evidence="1">
    <location>
        <begin position="30"/>
        <end position="48"/>
    </location>
</feature>
<sequence length="64" mass="7114">MTNENHSYPKISSIPQANSLLEVLRNPPELYSFLLGFAGTLLTGLAALRKKKQALIKTEKSEKN</sequence>
<evidence type="ECO:0000256" key="1">
    <source>
        <dbReference type="SAM" id="Phobius"/>
    </source>
</evidence>
<dbReference type="AlphaFoldDB" id="A0A0G3CFR9"/>
<keyword evidence="1" id="KW-0472">Membrane</keyword>
<dbReference type="PATRIC" id="fig|796385.3.peg.2170"/>
<reference evidence="2 3" key="2">
    <citation type="journal article" date="2015" name="Stand. Genomic Sci.">
        <title>The complete genome sequence of the rumen methanogen Methanosarcina barkeri CM1.</title>
        <authorList>
            <person name="Lambie S.C."/>
            <person name="Kelly W.J."/>
            <person name="Leahy S.C."/>
            <person name="Li D."/>
            <person name="Reilly K."/>
            <person name="McAllister T.A."/>
            <person name="Valle E.R."/>
            <person name="Attwood G.T."/>
            <person name="Altermann E."/>
        </authorList>
    </citation>
    <scope>NUCLEOTIDE SEQUENCE [LARGE SCALE GENOMIC DNA]</scope>
    <source>
        <strain evidence="2 3">CM1</strain>
    </source>
</reference>
<proteinExistence type="predicted"/>
<accession>A0A0G3CFR9</accession>
<protein>
    <submittedName>
        <fullName evidence="2">Uncharacterized protein</fullName>
    </submittedName>
</protein>
<dbReference type="RefSeq" id="WP_048176647.1">
    <property type="nucleotide sequence ID" value="NZ_CP008746.1"/>
</dbReference>
<reference evidence="3" key="1">
    <citation type="submission" date="2014-06" db="EMBL/GenBank/DDBJ databases">
        <title>The complete genome sequence of Methanosarcina barkeri CM1.</title>
        <authorList>
            <consortium name="Pastoral Greenhouse Gas Research Consortium"/>
            <person name="Lambie S.C."/>
            <person name="Leahy S.C."/>
            <person name="Kelly W.J."/>
            <person name="Li D."/>
            <person name="Reilly K."/>
            <person name="Attwood G.T."/>
            <person name="Altermann E."/>
        </authorList>
    </citation>
    <scope>NUCLEOTIDE SEQUENCE [LARGE SCALE GENOMIC DNA]</scope>
    <source>
        <strain evidence="3">CM1</strain>
    </source>
</reference>
<organism evidence="2 3">
    <name type="scientific">Methanosarcina barkeri CM1</name>
    <dbReference type="NCBI Taxonomy" id="796385"/>
    <lineage>
        <taxon>Archaea</taxon>
        <taxon>Methanobacteriati</taxon>
        <taxon>Methanobacteriota</taxon>
        <taxon>Stenosarchaea group</taxon>
        <taxon>Methanomicrobia</taxon>
        <taxon>Methanosarcinales</taxon>
        <taxon>Methanosarcinaceae</taxon>
        <taxon>Methanosarcina</taxon>
    </lineage>
</organism>
<dbReference type="EMBL" id="CP008746">
    <property type="protein sequence ID" value="AKJ38773.1"/>
    <property type="molecule type" value="Genomic_DNA"/>
</dbReference>
<gene>
    <name evidence="2" type="ORF">MCM1_1744</name>
</gene>
<keyword evidence="1" id="KW-1133">Transmembrane helix</keyword>
<evidence type="ECO:0000313" key="3">
    <source>
        <dbReference type="Proteomes" id="UP000035331"/>
    </source>
</evidence>
<name>A0A0G3CFR9_METBA</name>
<keyword evidence="1" id="KW-0812">Transmembrane</keyword>
<dbReference type="GeneID" id="24885446"/>
<evidence type="ECO:0000313" key="2">
    <source>
        <dbReference type="EMBL" id="AKJ38773.1"/>
    </source>
</evidence>